<feature type="compositionally biased region" description="Low complexity" evidence="5">
    <location>
        <begin position="488"/>
        <end position="504"/>
    </location>
</feature>
<feature type="region of interest" description="Disordered" evidence="5">
    <location>
        <begin position="287"/>
        <end position="544"/>
    </location>
</feature>
<comment type="similarity">
    <text evidence="1">Belongs to the ABC transporter superfamily.</text>
</comment>
<reference evidence="8" key="1">
    <citation type="journal article" date="2019" name="Int. J. Syst. Evol. Microbiol.">
        <title>The Global Catalogue of Microorganisms (GCM) 10K type strain sequencing project: providing services to taxonomists for standard genome sequencing and annotation.</title>
        <authorList>
            <consortium name="The Broad Institute Genomics Platform"/>
            <consortium name="The Broad Institute Genome Sequencing Center for Infectious Disease"/>
            <person name="Wu L."/>
            <person name="Ma J."/>
        </authorList>
    </citation>
    <scope>NUCLEOTIDE SEQUENCE [LARGE SCALE GENOMIC DNA]</scope>
    <source>
        <strain evidence="8">JCM 14326</strain>
    </source>
</reference>
<feature type="compositionally biased region" description="Low complexity" evidence="5">
    <location>
        <begin position="287"/>
        <end position="299"/>
    </location>
</feature>
<feature type="domain" description="ABC transporter" evidence="6">
    <location>
        <begin position="66"/>
        <end position="288"/>
    </location>
</feature>
<keyword evidence="8" id="KW-1185">Reference proteome</keyword>
<evidence type="ECO:0000256" key="2">
    <source>
        <dbReference type="ARBA" id="ARBA00022448"/>
    </source>
</evidence>
<evidence type="ECO:0000256" key="4">
    <source>
        <dbReference type="ARBA" id="ARBA00022840"/>
    </source>
</evidence>
<dbReference type="InterPro" id="IPR003593">
    <property type="entry name" value="AAA+_ATPase"/>
</dbReference>
<dbReference type="InterPro" id="IPR017871">
    <property type="entry name" value="ABC_transporter-like_CS"/>
</dbReference>
<dbReference type="EMBL" id="BAAANL010000003">
    <property type="protein sequence ID" value="GAA1861809.1"/>
    <property type="molecule type" value="Genomic_DNA"/>
</dbReference>
<evidence type="ECO:0000313" key="8">
    <source>
        <dbReference type="Proteomes" id="UP001501094"/>
    </source>
</evidence>
<dbReference type="PANTHER" id="PTHR46743">
    <property type="entry name" value="TEICHOIC ACIDS EXPORT ATP-BINDING PROTEIN TAGH"/>
    <property type="match status" value="1"/>
</dbReference>
<dbReference type="SUPFAM" id="SSF52540">
    <property type="entry name" value="P-loop containing nucleoside triphosphate hydrolases"/>
    <property type="match status" value="1"/>
</dbReference>
<feature type="compositionally biased region" description="Low complexity" evidence="5">
    <location>
        <begin position="335"/>
        <end position="344"/>
    </location>
</feature>
<evidence type="ECO:0000313" key="7">
    <source>
        <dbReference type="EMBL" id="GAA1861809.1"/>
    </source>
</evidence>
<dbReference type="Gene3D" id="3.40.50.300">
    <property type="entry name" value="P-loop containing nucleotide triphosphate hydrolases"/>
    <property type="match status" value="1"/>
</dbReference>
<dbReference type="InterPro" id="IPR003439">
    <property type="entry name" value="ABC_transporter-like_ATP-bd"/>
</dbReference>
<name>A0ABP4ZPP3_9MICO</name>
<proteinExistence type="inferred from homology"/>
<evidence type="ECO:0000259" key="6">
    <source>
        <dbReference type="PROSITE" id="PS50893"/>
    </source>
</evidence>
<dbReference type="InterPro" id="IPR027417">
    <property type="entry name" value="P-loop_NTPase"/>
</dbReference>
<protein>
    <recommendedName>
        <fullName evidence="6">ABC transporter domain-containing protein</fullName>
    </recommendedName>
</protein>
<dbReference type="RefSeq" id="WP_344102060.1">
    <property type="nucleotide sequence ID" value="NZ_BAAANL010000003.1"/>
</dbReference>
<accession>A0ABP4ZPP3</accession>
<dbReference type="CDD" id="cd03220">
    <property type="entry name" value="ABC_KpsT_Wzt"/>
    <property type="match status" value="1"/>
</dbReference>
<gene>
    <name evidence="7" type="ORF">GCM10009751_19490</name>
</gene>
<evidence type="ECO:0000256" key="1">
    <source>
        <dbReference type="ARBA" id="ARBA00005417"/>
    </source>
</evidence>
<evidence type="ECO:0000256" key="3">
    <source>
        <dbReference type="ARBA" id="ARBA00022741"/>
    </source>
</evidence>
<dbReference type="PROSITE" id="PS00211">
    <property type="entry name" value="ABC_TRANSPORTER_1"/>
    <property type="match status" value="1"/>
</dbReference>
<dbReference type="Proteomes" id="UP001501094">
    <property type="component" value="Unassembled WGS sequence"/>
</dbReference>
<dbReference type="SMART" id="SM00382">
    <property type="entry name" value="AAA"/>
    <property type="match status" value="1"/>
</dbReference>
<evidence type="ECO:0000256" key="5">
    <source>
        <dbReference type="SAM" id="MobiDB-lite"/>
    </source>
</evidence>
<dbReference type="PROSITE" id="PS50893">
    <property type="entry name" value="ABC_TRANSPORTER_2"/>
    <property type="match status" value="1"/>
</dbReference>
<keyword evidence="4" id="KW-0067">ATP-binding</keyword>
<dbReference type="InterPro" id="IPR050683">
    <property type="entry name" value="Bact_Polysacc_Export_ATP-bd"/>
</dbReference>
<keyword evidence="3" id="KW-0547">Nucleotide-binding</keyword>
<dbReference type="Pfam" id="PF00005">
    <property type="entry name" value="ABC_tran"/>
    <property type="match status" value="1"/>
</dbReference>
<sequence>MSDNPVASSVRPEAEIDFEIDPEDLPDRAVRTELGPPSIIVDDVHVTYRVFGGKPVSDAGNNSLFNRLVGRTRQSVGAITQVRAVRGVSFVAYHGEAIGIVGTNGSGKSTLLRAVAGLHPPTQGRVYISGEPSLLGVNAALLKDLSGERNITIGGLALGMSQQEVAAKVQDIADFADLGDFVYLPMNAYSSGMAARLRFAISTIVTPDILMVDEALATGDAAFRKKSKERIEKIRAEAGTVFLVSHSIASVRAMCTRVIWLDQGQVRMDGDVDTVCDAYQKFIQSKKGNAKAGGKIGPATRGKGKAGKPGQRKPGQGQGKGKPTVKVAGQHKQQARPADAARPATGAIRKVDLRPATGSVRRVTPDDVRPGTGSIRRVASADGRPATGSIRRVSPDDLRPVAGPTNAGSRPATGSVRRVTPDDVRPATGTMRRVTRDDTTPSPGTLRRLTWDDTRPARSPFPEPDWGGVPETTPVMEPEPPRRPARPVPSSNNGSANGASGDGDAPARRRSWVGQRRGRSVEPAPETEAIPVVKLTDPRNGQGG</sequence>
<organism evidence="7 8">
    <name type="scientific">Myceligenerans crystallogenes</name>
    <dbReference type="NCBI Taxonomy" id="316335"/>
    <lineage>
        <taxon>Bacteria</taxon>
        <taxon>Bacillati</taxon>
        <taxon>Actinomycetota</taxon>
        <taxon>Actinomycetes</taxon>
        <taxon>Micrococcales</taxon>
        <taxon>Promicromonosporaceae</taxon>
        <taxon>Myceligenerans</taxon>
    </lineage>
</organism>
<dbReference type="PANTHER" id="PTHR46743:SF2">
    <property type="entry name" value="TEICHOIC ACIDS EXPORT ATP-BINDING PROTEIN TAGH"/>
    <property type="match status" value="1"/>
</dbReference>
<comment type="caution">
    <text evidence="7">The sequence shown here is derived from an EMBL/GenBank/DDBJ whole genome shotgun (WGS) entry which is preliminary data.</text>
</comment>
<keyword evidence="2" id="KW-0813">Transport</keyword>
<dbReference type="InterPro" id="IPR015860">
    <property type="entry name" value="ABC_transpr_TagH-like"/>
</dbReference>